<evidence type="ECO:0000313" key="1">
    <source>
        <dbReference type="EMBL" id="KAF2902071.1"/>
    </source>
</evidence>
<keyword evidence="2" id="KW-1185">Reference proteome</keyword>
<dbReference type="Proteomes" id="UP000801492">
    <property type="component" value="Unassembled WGS sequence"/>
</dbReference>
<organism evidence="1 2">
    <name type="scientific">Ignelater luminosus</name>
    <name type="common">Cucubano</name>
    <name type="synonym">Pyrophorus luminosus</name>
    <dbReference type="NCBI Taxonomy" id="2038154"/>
    <lineage>
        <taxon>Eukaryota</taxon>
        <taxon>Metazoa</taxon>
        <taxon>Ecdysozoa</taxon>
        <taxon>Arthropoda</taxon>
        <taxon>Hexapoda</taxon>
        <taxon>Insecta</taxon>
        <taxon>Pterygota</taxon>
        <taxon>Neoptera</taxon>
        <taxon>Endopterygota</taxon>
        <taxon>Coleoptera</taxon>
        <taxon>Polyphaga</taxon>
        <taxon>Elateriformia</taxon>
        <taxon>Elateroidea</taxon>
        <taxon>Elateridae</taxon>
        <taxon>Agrypninae</taxon>
        <taxon>Pyrophorini</taxon>
        <taxon>Ignelater</taxon>
    </lineage>
</organism>
<accession>A0A8K0GJV7</accession>
<name>A0A8K0GJV7_IGNLU</name>
<comment type="caution">
    <text evidence="1">The sequence shown here is derived from an EMBL/GenBank/DDBJ whole genome shotgun (WGS) entry which is preliminary data.</text>
</comment>
<dbReference type="EMBL" id="VTPC01001402">
    <property type="protein sequence ID" value="KAF2902071.1"/>
    <property type="molecule type" value="Genomic_DNA"/>
</dbReference>
<evidence type="ECO:0000313" key="2">
    <source>
        <dbReference type="Proteomes" id="UP000801492"/>
    </source>
</evidence>
<protein>
    <submittedName>
        <fullName evidence="1">Uncharacterized protein</fullName>
    </submittedName>
</protein>
<dbReference type="InterPro" id="IPR036865">
    <property type="entry name" value="CRAL-TRIO_dom_sf"/>
</dbReference>
<reference evidence="1" key="1">
    <citation type="submission" date="2019-08" db="EMBL/GenBank/DDBJ databases">
        <title>The genome of the North American firefly Photinus pyralis.</title>
        <authorList>
            <consortium name="Photinus pyralis genome working group"/>
            <person name="Fallon T.R."/>
            <person name="Sander Lower S.E."/>
            <person name="Weng J.-K."/>
        </authorList>
    </citation>
    <scope>NUCLEOTIDE SEQUENCE</scope>
    <source>
        <strain evidence="1">TRF0915ILg1</strain>
        <tissue evidence="1">Whole body</tissue>
    </source>
</reference>
<gene>
    <name evidence="1" type="ORF">ILUMI_04113</name>
</gene>
<proteinExistence type="predicted"/>
<dbReference type="AlphaFoldDB" id="A0A8K0GJV7"/>
<dbReference type="Gene3D" id="1.20.5.1200">
    <property type="entry name" value="Alpha-tocopherol transfer"/>
    <property type="match status" value="1"/>
</dbReference>
<sequence>MKGRLLRKLLENQENEKIRAVKVEWLTFLTEDKTGNLYENIPQEVLPDEYGGKAGPISIINAMLDKYKDWFTYDEQYGADESKRPGEPKTSVDVFGMEDCRGGLNID</sequence>
<dbReference type="OrthoDB" id="6682367at2759"/>
<dbReference type="SUPFAM" id="SSF52087">
    <property type="entry name" value="CRAL/TRIO domain"/>
    <property type="match status" value="1"/>
</dbReference>